<keyword evidence="1" id="KW-0805">Transcription regulation</keyword>
<gene>
    <name evidence="6" type="ORF">HCN52_09470</name>
</gene>
<dbReference type="EMBL" id="JAAVJC010000057">
    <property type="protein sequence ID" value="NJQ15170.1"/>
    <property type="molecule type" value="Genomic_DNA"/>
</dbReference>
<protein>
    <submittedName>
        <fullName evidence="6">LacI family transcriptional regulator</fullName>
    </submittedName>
</protein>
<sequence>MPRRLPHTARAPRPTIGLITDNIHLGVGATLWSGVLRGADDADVNVLCLPGGPLNSPAQQPASRPGRVPRAAADGSARGSVHELVSPELLDGAICWTSTLGLPTPPGTAGAALAERLGRLRAVVSLNGPLGDHETLLLDGYTGMRRLVTHLATVHGLRRLACIRGPLSNPVSCERYRAFTDALERHGLPHDRSRVAAALGFGPGAGAAAMRILLDVRGLRPGRDFDAVVACSDALGADALRLLNRRGIRVPGDVAVVGFNDSVEARITDPPLTSVSLPFAELGALAVRTVAARLRGAAPPARRVVPGSLVARRSCGCRAPLVSQGAAAPSPGDLGPG</sequence>
<evidence type="ECO:0000259" key="5">
    <source>
        <dbReference type="Pfam" id="PF13377"/>
    </source>
</evidence>
<evidence type="ECO:0000256" key="1">
    <source>
        <dbReference type="ARBA" id="ARBA00023015"/>
    </source>
</evidence>
<evidence type="ECO:0000256" key="2">
    <source>
        <dbReference type="ARBA" id="ARBA00023125"/>
    </source>
</evidence>
<reference evidence="6 7" key="1">
    <citation type="submission" date="2020-03" db="EMBL/GenBank/DDBJ databases">
        <title>Draft genome of Streptomyces sp. ventii, isolated from the Axial Seamount in the Pacific Ocean, and resequencing of the two type strains Streptomyces lonarensis strain NCL 716 and Streptomyces bohaiensis strain 11A07.</title>
        <authorList>
            <person name="Loughran R.M."/>
            <person name="Pfannmuller K.M."/>
            <person name="Wasson B.J."/>
            <person name="Deadmond M.C."/>
            <person name="Paddock B.E."/>
            <person name="Koyack M.J."/>
            <person name="Gallegos D.A."/>
            <person name="Mitchell E.A."/>
            <person name="Ushijima B."/>
            <person name="Saw J.H."/>
            <person name="Mcphail K.L."/>
            <person name="Videau P."/>
        </authorList>
    </citation>
    <scope>NUCLEOTIDE SEQUENCE [LARGE SCALE GENOMIC DNA]</scope>
    <source>
        <strain evidence="6 7">11A07</strain>
    </source>
</reference>
<feature type="domain" description="Transcriptional regulator LacI/GalR-like sensor" evidence="5">
    <location>
        <begin position="155"/>
        <end position="315"/>
    </location>
</feature>
<evidence type="ECO:0000256" key="3">
    <source>
        <dbReference type="ARBA" id="ARBA00023163"/>
    </source>
</evidence>
<dbReference type="PANTHER" id="PTHR30146:SF109">
    <property type="entry name" value="HTH-TYPE TRANSCRIPTIONAL REGULATOR GALS"/>
    <property type="match status" value="1"/>
</dbReference>
<accession>A0ABX1CBA7</accession>
<evidence type="ECO:0000256" key="4">
    <source>
        <dbReference type="SAM" id="MobiDB-lite"/>
    </source>
</evidence>
<dbReference type="RefSeq" id="WP_168087950.1">
    <property type="nucleotide sequence ID" value="NZ_JAAVJC010000057.1"/>
</dbReference>
<dbReference type="InterPro" id="IPR046335">
    <property type="entry name" value="LacI/GalR-like_sensor"/>
</dbReference>
<keyword evidence="7" id="KW-1185">Reference proteome</keyword>
<feature type="non-terminal residue" evidence="6">
    <location>
        <position position="337"/>
    </location>
</feature>
<dbReference type="CDD" id="cd06267">
    <property type="entry name" value="PBP1_LacI_sugar_binding-like"/>
    <property type="match status" value="1"/>
</dbReference>
<dbReference type="Gene3D" id="3.40.50.2300">
    <property type="match status" value="2"/>
</dbReference>
<feature type="region of interest" description="Disordered" evidence="4">
    <location>
        <begin position="54"/>
        <end position="78"/>
    </location>
</feature>
<dbReference type="SUPFAM" id="SSF53822">
    <property type="entry name" value="Periplasmic binding protein-like I"/>
    <property type="match status" value="1"/>
</dbReference>
<evidence type="ECO:0000313" key="6">
    <source>
        <dbReference type="EMBL" id="NJQ15170.1"/>
    </source>
</evidence>
<evidence type="ECO:0000313" key="7">
    <source>
        <dbReference type="Proteomes" id="UP000727056"/>
    </source>
</evidence>
<keyword evidence="2" id="KW-0238">DNA-binding</keyword>
<proteinExistence type="predicted"/>
<dbReference type="Pfam" id="PF13377">
    <property type="entry name" value="Peripla_BP_3"/>
    <property type="match status" value="1"/>
</dbReference>
<dbReference type="Proteomes" id="UP000727056">
    <property type="component" value="Unassembled WGS sequence"/>
</dbReference>
<dbReference type="PANTHER" id="PTHR30146">
    <property type="entry name" value="LACI-RELATED TRANSCRIPTIONAL REPRESSOR"/>
    <property type="match status" value="1"/>
</dbReference>
<comment type="caution">
    <text evidence="6">The sequence shown here is derived from an EMBL/GenBank/DDBJ whole genome shotgun (WGS) entry which is preliminary data.</text>
</comment>
<name>A0ABX1CBA7_9ACTN</name>
<organism evidence="6 7">
    <name type="scientific">Streptomyces bohaiensis</name>
    <dbReference type="NCBI Taxonomy" id="1431344"/>
    <lineage>
        <taxon>Bacteria</taxon>
        <taxon>Bacillati</taxon>
        <taxon>Actinomycetota</taxon>
        <taxon>Actinomycetes</taxon>
        <taxon>Kitasatosporales</taxon>
        <taxon>Streptomycetaceae</taxon>
        <taxon>Streptomyces</taxon>
    </lineage>
</organism>
<dbReference type="InterPro" id="IPR028082">
    <property type="entry name" value="Peripla_BP_I"/>
</dbReference>
<keyword evidence="3" id="KW-0804">Transcription</keyword>